<dbReference type="AlphaFoldDB" id="A0A7S0X6U0"/>
<name>A0A7S0X6U0_9CHLO</name>
<proteinExistence type="predicted"/>
<dbReference type="EMBL" id="HBFC01013199">
    <property type="protein sequence ID" value="CAD8705020.1"/>
    <property type="molecule type" value="Transcribed_RNA"/>
</dbReference>
<protein>
    <submittedName>
        <fullName evidence="1">Uncharacterized protein</fullName>
    </submittedName>
</protein>
<sequence>MSAATSFPSLALSCAGTRAPLTRKAAPTARRSVTAASKSVSFPASAPSHTSDIPAAAGVVRDRKRERGAAGLPLAAAGAVVAATWAPHATAATAAVFEVSQVLASSSGLDANTVGPAACLLCTVFIGYTVLNGYETIKRLKEELTAEGYDVDEYNRVGELKAIRNAVDAGTVDSIFDKVWYQRANLAVAAGTLTDVRRVQEYWRGRGVEVKTLADLDKITAYMVKKYGKDAKMST</sequence>
<organism evidence="1">
    <name type="scientific">Mantoniella antarctica</name>
    <dbReference type="NCBI Taxonomy" id="81844"/>
    <lineage>
        <taxon>Eukaryota</taxon>
        <taxon>Viridiplantae</taxon>
        <taxon>Chlorophyta</taxon>
        <taxon>Mamiellophyceae</taxon>
        <taxon>Mamiellales</taxon>
        <taxon>Mamiellaceae</taxon>
        <taxon>Mantoniella</taxon>
    </lineage>
</organism>
<accession>A0A7S0X6U0</accession>
<gene>
    <name evidence="1" type="ORF">MANT1106_LOCUS7702</name>
</gene>
<evidence type="ECO:0000313" key="1">
    <source>
        <dbReference type="EMBL" id="CAD8705020.1"/>
    </source>
</evidence>
<reference evidence="1" key="1">
    <citation type="submission" date="2021-01" db="EMBL/GenBank/DDBJ databases">
        <authorList>
            <person name="Corre E."/>
            <person name="Pelletier E."/>
            <person name="Niang G."/>
            <person name="Scheremetjew M."/>
            <person name="Finn R."/>
            <person name="Kale V."/>
            <person name="Holt S."/>
            <person name="Cochrane G."/>
            <person name="Meng A."/>
            <person name="Brown T."/>
            <person name="Cohen L."/>
        </authorList>
    </citation>
    <scope>NUCLEOTIDE SEQUENCE</scope>
    <source>
        <strain evidence="1">SL-175</strain>
    </source>
</reference>